<dbReference type="RefSeq" id="WP_146089259.1">
    <property type="nucleotide sequence ID" value="NZ_PTQZ01000168.1"/>
</dbReference>
<comment type="caution">
    <text evidence="2">The sequence shown here is derived from an EMBL/GenBank/DDBJ whole genome shotgun (WGS) entry which is preliminary data.</text>
</comment>
<feature type="non-terminal residue" evidence="2">
    <location>
        <position position="1"/>
    </location>
</feature>
<dbReference type="Proteomes" id="UP000243900">
    <property type="component" value="Unassembled WGS sequence"/>
</dbReference>
<dbReference type="Gene3D" id="3.30.1370.170">
    <property type="match status" value="1"/>
</dbReference>
<evidence type="ECO:0000259" key="1">
    <source>
        <dbReference type="Pfam" id="PF11890"/>
    </source>
</evidence>
<proteinExistence type="predicted"/>
<evidence type="ECO:0000313" key="3">
    <source>
        <dbReference type="Proteomes" id="UP000243900"/>
    </source>
</evidence>
<feature type="domain" description="Erythronate-4-phosphate dehydrogenase dimerisation" evidence="1">
    <location>
        <begin position="11"/>
        <end position="69"/>
    </location>
</feature>
<protein>
    <recommendedName>
        <fullName evidence="1">Erythronate-4-phosphate dehydrogenase dimerisation domain-containing protein</fullName>
    </recommendedName>
</protein>
<dbReference type="EMBL" id="PTQZ01000168">
    <property type="protein sequence ID" value="PQA38302.1"/>
    <property type="molecule type" value="Genomic_DNA"/>
</dbReference>
<accession>A0A2P6ART8</accession>
<name>A0A2P6ART8_9GAMM</name>
<evidence type="ECO:0000313" key="2">
    <source>
        <dbReference type="EMBL" id="PQA38302.1"/>
    </source>
</evidence>
<gene>
    <name evidence="2" type="ORF">C5O18_07140</name>
</gene>
<dbReference type="InterPro" id="IPR038251">
    <property type="entry name" value="PdxB_dimer_sf"/>
</dbReference>
<reference evidence="3" key="1">
    <citation type="submission" date="2018-02" db="EMBL/GenBank/DDBJ databases">
        <title>Genome sequencing of Solimonas sp. HR-BB.</title>
        <authorList>
            <person name="Lee Y."/>
            <person name="Jeon C.O."/>
        </authorList>
    </citation>
    <scope>NUCLEOTIDE SEQUENCE [LARGE SCALE GENOMIC DNA]</scope>
    <source>
        <strain evidence="3">HR-E</strain>
    </source>
</reference>
<keyword evidence="3" id="KW-1185">Reference proteome</keyword>
<dbReference type="InterPro" id="IPR024531">
    <property type="entry name" value="Erythronate-4-P_DHase_dimer"/>
</dbReference>
<sequence length="87" mass="9071">PPAAGAAGPATPEQRLAHLLSGVIDLAGDDARLRAVRVADAPAAGFDGLRKAYPVRREFPAHRVHGEAGKFADDPLRSVLISLGFCC</sequence>
<dbReference type="OrthoDB" id="9770208at2"/>
<organism evidence="2 3">
    <name type="scientific">Amnimonas aquatica</name>
    <dbReference type="NCBI Taxonomy" id="2094561"/>
    <lineage>
        <taxon>Bacteria</taxon>
        <taxon>Pseudomonadati</taxon>
        <taxon>Pseudomonadota</taxon>
        <taxon>Gammaproteobacteria</taxon>
        <taxon>Moraxellales</taxon>
        <taxon>Moraxellaceae</taxon>
        <taxon>Amnimonas</taxon>
    </lineage>
</organism>
<dbReference type="Pfam" id="PF11890">
    <property type="entry name" value="DUF3410"/>
    <property type="match status" value="1"/>
</dbReference>
<dbReference type="AlphaFoldDB" id="A0A2P6ART8"/>
<dbReference type="GO" id="GO:0046983">
    <property type="term" value="F:protein dimerization activity"/>
    <property type="evidence" value="ECO:0007669"/>
    <property type="project" value="InterPro"/>
</dbReference>